<keyword evidence="3" id="KW-1185">Reference proteome</keyword>
<keyword evidence="2" id="KW-0489">Methyltransferase</keyword>
<dbReference type="Pfam" id="PF08241">
    <property type="entry name" value="Methyltransf_11"/>
    <property type="match status" value="1"/>
</dbReference>
<dbReference type="RefSeq" id="WP_186408481.1">
    <property type="nucleotide sequence ID" value="NZ_FLQX01000143.1"/>
</dbReference>
<dbReference type="EMBL" id="FLQX01000143">
    <property type="protein sequence ID" value="SBT08839.1"/>
    <property type="molecule type" value="Genomic_DNA"/>
</dbReference>
<accession>A0A1A8XUX3</accession>
<dbReference type="GO" id="GO:0008757">
    <property type="term" value="F:S-adenosylmethionine-dependent methyltransferase activity"/>
    <property type="evidence" value="ECO:0007669"/>
    <property type="project" value="InterPro"/>
</dbReference>
<dbReference type="Proteomes" id="UP000199169">
    <property type="component" value="Unassembled WGS sequence"/>
</dbReference>
<evidence type="ECO:0000259" key="1">
    <source>
        <dbReference type="Pfam" id="PF08241"/>
    </source>
</evidence>
<name>A0A1A8XUX3_9PROT</name>
<sequence length="239" mass="27064">MTALSETLLRKYYANSPHPYRLYEQRVDSLLAPTSALLDAGCGRTVPVLKKYLGRARRLIGVELVSFTDVPPGIETYNADLSSIPLPDASVDLIMSRSVFEHLTDPDSVYQEFSRILRPGGAVVFLTANMWDYGTLVARLVPNRFHARIVKQVEGRAEEDTFPIAYRTNTRAAVDRLAAMARLSVESFEYLSQYPNYLMFNGALFFLGTCYEKLISRFDRLRFLRGWILVTLRKPGVPA</sequence>
<dbReference type="InterPro" id="IPR013216">
    <property type="entry name" value="Methyltransf_11"/>
</dbReference>
<reference evidence="2 3" key="1">
    <citation type="submission" date="2016-06" db="EMBL/GenBank/DDBJ databases">
        <authorList>
            <person name="Kjaerup R.B."/>
            <person name="Dalgaard T.S."/>
            <person name="Juul-Madsen H.R."/>
        </authorList>
    </citation>
    <scope>NUCLEOTIDE SEQUENCE [LARGE SCALE GENOMIC DNA]</scope>
    <source>
        <strain evidence="2">3</strain>
    </source>
</reference>
<feature type="domain" description="Methyltransferase type 11" evidence="1">
    <location>
        <begin position="38"/>
        <end position="125"/>
    </location>
</feature>
<organism evidence="2 3">
    <name type="scientific">Candidatus Accumulibacter aalborgensis</name>
    <dbReference type="NCBI Taxonomy" id="1860102"/>
    <lineage>
        <taxon>Bacteria</taxon>
        <taxon>Pseudomonadati</taxon>
        <taxon>Pseudomonadota</taxon>
        <taxon>Betaproteobacteria</taxon>
        <taxon>Candidatus Accumulibacter</taxon>
    </lineage>
</organism>
<gene>
    <name evidence="2" type="ORF">ACCAA_640032</name>
</gene>
<protein>
    <submittedName>
        <fullName evidence="2">Methyltransferase type 11</fullName>
    </submittedName>
</protein>
<dbReference type="AlphaFoldDB" id="A0A1A8XUX3"/>
<evidence type="ECO:0000313" key="3">
    <source>
        <dbReference type="Proteomes" id="UP000199169"/>
    </source>
</evidence>
<dbReference type="InterPro" id="IPR029063">
    <property type="entry name" value="SAM-dependent_MTases_sf"/>
</dbReference>
<dbReference type="CDD" id="cd02440">
    <property type="entry name" value="AdoMet_MTases"/>
    <property type="match status" value="1"/>
</dbReference>
<dbReference type="GO" id="GO:0032259">
    <property type="term" value="P:methylation"/>
    <property type="evidence" value="ECO:0007669"/>
    <property type="project" value="UniProtKB-KW"/>
</dbReference>
<dbReference type="Gene3D" id="3.40.50.150">
    <property type="entry name" value="Vaccinia Virus protein VP39"/>
    <property type="match status" value="1"/>
</dbReference>
<evidence type="ECO:0000313" key="2">
    <source>
        <dbReference type="EMBL" id="SBT08839.1"/>
    </source>
</evidence>
<proteinExistence type="predicted"/>
<keyword evidence="2" id="KW-0808">Transferase</keyword>
<dbReference type="STRING" id="1860102.ACCAA_640032"/>
<dbReference type="SUPFAM" id="SSF53335">
    <property type="entry name" value="S-adenosyl-L-methionine-dependent methyltransferases"/>
    <property type="match status" value="1"/>
</dbReference>